<dbReference type="EMBL" id="CAUYUJ010021396">
    <property type="protein sequence ID" value="CAK0904435.1"/>
    <property type="molecule type" value="Genomic_DNA"/>
</dbReference>
<organism evidence="1 2">
    <name type="scientific">Prorocentrum cordatum</name>
    <dbReference type="NCBI Taxonomy" id="2364126"/>
    <lineage>
        <taxon>Eukaryota</taxon>
        <taxon>Sar</taxon>
        <taxon>Alveolata</taxon>
        <taxon>Dinophyceae</taxon>
        <taxon>Prorocentrales</taxon>
        <taxon>Prorocentraceae</taxon>
        <taxon>Prorocentrum</taxon>
    </lineage>
</organism>
<reference evidence="1" key="1">
    <citation type="submission" date="2023-10" db="EMBL/GenBank/DDBJ databases">
        <authorList>
            <person name="Chen Y."/>
            <person name="Shah S."/>
            <person name="Dougan E. K."/>
            <person name="Thang M."/>
            <person name="Chan C."/>
        </authorList>
    </citation>
    <scope>NUCLEOTIDE SEQUENCE [LARGE SCALE GENOMIC DNA]</scope>
</reference>
<sequence length="147" mass="15625">MRAVISPAASESLLFSFAECANHNFEVVLECLEDVLAAAVAEAVASRAIEADIWRAAAQRHPDLVQELADFAAAHSEASSPTPAAASAGRSSEEVFLNFAGQTGAAEALRCVAAHRNVHLQYFRLARLIVPCRLACISAPWLAYSST</sequence>
<evidence type="ECO:0000313" key="1">
    <source>
        <dbReference type="EMBL" id="CAK0904435.1"/>
    </source>
</evidence>
<comment type="caution">
    <text evidence="1">The sequence shown here is derived from an EMBL/GenBank/DDBJ whole genome shotgun (WGS) entry which is preliminary data.</text>
</comment>
<proteinExistence type="predicted"/>
<protein>
    <submittedName>
        <fullName evidence="1">Uncharacterized protein</fullName>
    </submittedName>
</protein>
<keyword evidence="2" id="KW-1185">Reference proteome</keyword>
<dbReference type="Proteomes" id="UP001189429">
    <property type="component" value="Unassembled WGS sequence"/>
</dbReference>
<accession>A0ABN9XWL4</accession>
<evidence type="ECO:0000313" key="2">
    <source>
        <dbReference type="Proteomes" id="UP001189429"/>
    </source>
</evidence>
<gene>
    <name evidence="1" type="ORF">PCOR1329_LOCUS80451</name>
</gene>
<name>A0ABN9XWL4_9DINO</name>